<reference evidence="5" key="2">
    <citation type="submission" date="2015-01" db="EMBL/GenBank/DDBJ databases">
        <title>Evolutionary Origins and Diversification of the Mycorrhizal Mutualists.</title>
        <authorList>
            <consortium name="DOE Joint Genome Institute"/>
            <consortium name="Mycorrhizal Genomics Consortium"/>
            <person name="Kohler A."/>
            <person name="Kuo A."/>
            <person name="Nagy L.G."/>
            <person name="Floudas D."/>
            <person name="Copeland A."/>
            <person name="Barry K.W."/>
            <person name="Cichocki N."/>
            <person name="Veneault-Fourrey C."/>
            <person name="LaButti K."/>
            <person name="Lindquist E.A."/>
            <person name="Lipzen A."/>
            <person name="Lundell T."/>
            <person name="Morin E."/>
            <person name="Murat C."/>
            <person name="Riley R."/>
            <person name="Ohm R."/>
            <person name="Sun H."/>
            <person name="Tunlid A."/>
            <person name="Henrissat B."/>
            <person name="Grigoriev I.V."/>
            <person name="Hibbett D.S."/>
            <person name="Martin F."/>
        </authorList>
    </citation>
    <scope>NUCLEOTIDE SEQUENCE [LARGE SCALE GENOMIC DNA]</scope>
    <source>
        <strain evidence="5">441</strain>
    </source>
</reference>
<keyword evidence="2" id="KW-0472">Membrane</keyword>
<dbReference type="Pfam" id="PF07064">
    <property type="entry name" value="RIC1"/>
    <property type="match status" value="1"/>
</dbReference>
<dbReference type="OrthoDB" id="67540at2759"/>
<dbReference type="Proteomes" id="UP000054018">
    <property type="component" value="Unassembled WGS sequence"/>
</dbReference>
<evidence type="ECO:0000313" key="4">
    <source>
        <dbReference type="EMBL" id="KIK10440.1"/>
    </source>
</evidence>
<feature type="non-terminal residue" evidence="4">
    <location>
        <position position="55"/>
    </location>
</feature>
<dbReference type="PANTHER" id="PTHR22746:SF10">
    <property type="entry name" value="GUANINE NUCLEOTIDE EXCHANGE FACTOR SUBUNIT RIC1"/>
    <property type="match status" value="1"/>
</dbReference>
<gene>
    <name evidence="4" type="ORF">PISMIDRAFT_65792</name>
</gene>
<dbReference type="HOGENOM" id="CLU_3038035_0_0_1"/>
<dbReference type="GO" id="GO:0042147">
    <property type="term" value="P:retrograde transport, endosome to Golgi"/>
    <property type="evidence" value="ECO:0007669"/>
    <property type="project" value="TreeGrafter"/>
</dbReference>
<dbReference type="GO" id="GO:0005829">
    <property type="term" value="C:cytosol"/>
    <property type="evidence" value="ECO:0007669"/>
    <property type="project" value="TreeGrafter"/>
</dbReference>
<organism evidence="4 5">
    <name type="scientific">Pisolithus microcarpus 441</name>
    <dbReference type="NCBI Taxonomy" id="765257"/>
    <lineage>
        <taxon>Eukaryota</taxon>
        <taxon>Fungi</taxon>
        <taxon>Dikarya</taxon>
        <taxon>Basidiomycota</taxon>
        <taxon>Agaricomycotina</taxon>
        <taxon>Agaricomycetes</taxon>
        <taxon>Agaricomycetidae</taxon>
        <taxon>Boletales</taxon>
        <taxon>Sclerodermatineae</taxon>
        <taxon>Pisolithaceae</taxon>
        <taxon>Pisolithus</taxon>
    </lineage>
</organism>
<accession>A0A0C9XDT6</accession>
<dbReference type="GO" id="GO:0006886">
    <property type="term" value="P:intracellular protein transport"/>
    <property type="evidence" value="ECO:0007669"/>
    <property type="project" value="InterPro"/>
</dbReference>
<dbReference type="PANTHER" id="PTHR22746">
    <property type="entry name" value="RAB6A-GEF COMPLEX PARTNER PROTEIN 1"/>
    <property type="match status" value="1"/>
</dbReference>
<dbReference type="EMBL" id="KN834690">
    <property type="protein sequence ID" value="KIK10440.1"/>
    <property type="molecule type" value="Genomic_DNA"/>
</dbReference>
<evidence type="ECO:0000256" key="2">
    <source>
        <dbReference type="ARBA" id="ARBA00023136"/>
    </source>
</evidence>
<comment type="subcellular location">
    <subcellularLocation>
        <location evidence="1">Membrane</location>
    </subcellularLocation>
</comment>
<sequence length="55" mass="6377">CARKTEVTRWRRLFNVVGNPQKLFEICLSTGRLKTAGSYLLILHNLEQLDESNED</sequence>
<proteinExistence type="predicted"/>
<protein>
    <recommendedName>
        <fullName evidence="3">RIC1 C-terminal alpha solenoid region domain-containing protein</fullName>
    </recommendedName>
</protein>
<name>A0A0C9XDT6_9AGAM</name>
<dbReference type="InterPro" id="IPR009771">
    <property type="entry name" value="RIC1_C"/>
</dbReference>
<keyword evidence="5" id="KW-1185">Reference proteome</keyword>
<dbReference type="InterPro" id="IPR040096">
    <property type="entry name" value="Ric1"/>
</dbReference>
<dbReference type="AlphaFoldDB" id="A0A0C9XDT6"/>
<evidence type="ECO:0000313" key="5">
    <source>
        <dbReference type="Proteomes" id="UP000054018"/>
    </source>
</evidence>
<dbReference type="GO" id="GO:0000139">
    <property type="term" value="C:Golgi membrane"/>
    <property type="evidence" value="ECO:0007669"/>
    <property type="project" value="TreeGrafter"/>
</dbReference>
<dbReference type="STRING" id="765257.A0A0C9XDT6"/>
<evidence type="ECO:0000256" key="1">
    <source>
        <dbReference type="ARBA" id="ARBA00004370"/>
    </source>
</evidence>
<evidence type="ECO:0000259" key="3">
    <source>
        <dbReference type="Pfam" id="PF07064"/>
    </source>
</evidence>
<reference evidence="4 5" key="1">
    <citation type="submission" date="2014-04" db="EMBL/GenBank/DDBJ databases">
        <authorList>
            <consortium name="DOE Joint Genome Institute"/>
            <person name="Kuo A."/>
            <person name="Kohler A."/>
            <person name="Costa M.D."/>
            <person name="Nagy L.G."/>
            <person name="Floudas D."/>
            <person name="Copeland A."/>
            <person name="Barry K.W."/>
            <person name="Cichocki N."/>
            <person name="Veneault-Fourrey C."/>
            <person name="LaButti K."/>
            <person name="Lindquist E.A."/>
            <person name="Lipzen A."/>
            <person name="Lundell T."/>
            <person name="Morin E."/>
            <person name="Murat C."/>
            <person name="Sun H."/>
            <person name="Tunlid A."/>
            <person name="Henrissat B."/>
            <person name="Grigoriev I.V."/>
            <person name="Hibbett D.S."/>
            <person name="Martin F."/>
            <person name="Nordberg H.P."/>
            <person name="Cantor M.N."/>
            <person name="Hua S.X."/>
        </authorList>
    </citation>
    <scope>NUCLEOTIDE SEQUENCE [LARGE SCALE GENOMIC DNA]</scope>
    <source>
        <strain evidence="4 5">441</strain>
    </source>
</reference>
<feature type="non-terminal residue" evidence="4">
    <location>
        <position position="1"/>
    </location>
</feature>
<dbReference type="GO" id="GO:0034066">
    <property type="term" value="C:Ric1-Rgp1 guanyl-nucleotide exchange factor complex"/>
    <property type="evidence" value="ECO:0007669"/>
    <property type="project" value="InterPro"/>
</dbReference>
<feature type="domain" description="RIC1 C-terminal alpha solenoid region" evidence="3">
    <location>
        <begin position="1"/>
        <end position="54"/>
    </location>
</feature>